<dbReference type="PANTHER" id="PTHR36595">
    <property type="entry name" value="TRANSMEMBRANE PROTEIN"/>
    <property type="match status" value="1"/>
</dbReference>
<dbReference type="Gramene" id="ONI25120">
    <property type="protein sequence ID" value="ONI25120"/>
    <property type="gene ID" value="PRUPE_2G282200"/>
</dbReference>
<organism evidence="3 4">
    <name type="scientific">Prunus persica</name>
    <name type="common">Peach</name>
    <name type="synonym">Amygdalus persica</name>
    <dbReference type="NCBI Taxonomy" id="3760"/>
    <lineage>
        <taxon>Eukaryota</taxon>
        <taxon>Viridiplantae</taxon>
        <taxon>Streptophyta</taxon>
        <taxon>Embryophyta</taxon>
        <taxon>Tracheophyta</taxon>
        <taxon>Spermatophyta</taxon>
        <taxon>Magnoliopsida</taxon>
        <taxon>eudicotyledons</taxon>
        <taxon>Gunneridae</taxon>
        <taxon>Pentapetalae</taxon>
        <taxon>rosids</taxon>
        <taxon>fabids</taxon>
        <taxon>Rosales</taxon>
        <taxon>Rosaceae</taxon>
        <taxon>Amygdaloideae</taxon>
        <taxon>Amygdaleae</taxon>
        <taxon>Prunus</taxon>
    </lineage>
</organism>
<gene>
    <name evidence="3" type="ORF">PRUPE_2G282200</name>
</gene>
<protein>
    <submittedName>
        <fullName evidence="3">Uncharacterized protein</fullName>
    </submittedName>
</protein>
<dbReference type="STRING" id="3760.A0A251QNV4"/>
<dbReference type="PANTHER" id="PTHR36595:SF1">
    <property type="entry name" value="TRANSMEMBRANE PROTEIN"/>
    <property type="match status" value="1"/>
</dbReference>
<accession>A0A251QNV4</accession>
<dbReference type="Proteomes" id="UP000006882">
    <property type="component" value="Chromosome G2"/>
</dbReference>
<name>A0A251QNV4_PRUPE</name>
<sequence length="139" mass="15413">MYTTMLDSTLDLITQAASNSLFIFCFCNLIIVIILVGSKPISNNDERSAIHLTMPASKHVDDEQGTRAKQVCKKNNALMEVSQVSNAQTAISDNSKVSSANSDNGETEGDDELRTRAEEFIEKVNKAWKAELLRNSRLF</sequence>
<evidence type="ECO:0000313" key="4">
    <source>
        <dbReference type="Proteomes" id="UP000006882"/>
    </source>
</evidence>
<dbReference type="AlphaFoldDB" id="A0A251QNV4"/>
<dbReference type="eggNOG" id="ENOG502SA1A">
    <property type="taxonomic scope" value="Eukaryota"/>
</dbReference>
<dbReference type="EMBL" id="CM007652">
    <property type="protein sequence ID" value="ONI25120.1"/>
    <property type="molecule type" value="Genomic_DNA"/>
</dbReference>
<reference evidence="3 4" key="1">
    <citation type="journal article" date="2013" name="Nat. Genet.">
        <title>The high-quality draft genome of peach (Prunus persica) identifies unique patterns of genetic diversity, domestication and genome evolution.</title>
        <authorList>
            <consortium name="International Peach Genome Initiative"/>
            <person name="Verde I."/>
            <person name="Abbott A.G."/>
            <person name="Scalabrin S."/>
            <person name="Jung S."/>
            <person name="Shu S."/>
            <person name="Marroni F."/>
            <person name="Zhebentyayeva T."/>
            <person name="Dettori M.T."/>
            <person name="Grimwood J."/>
            <person name="Cattonaro F."/>
            <person name="Zuccolo A."/>
            <person name="Rossini L."/>
            <person name="Jenkins J."/>
            <person name="Vendramin E."/>
            <person name="Meisel L.A."/>
            <person name="Decroocq V."/>
            <person name="Sosinski B."/>
            <person name="Prochnik S."/>
            <person name="Mitros T."/>
            <person name="Policriti A."/>
            <person name="Cipriani G."/>
            <person name="Dondini L."/>
            <person name="Ficklin S."/>
            <person name="Goodstein D.M."/>
            <person name="Xuan P."/>
            <person name="Del Fabbro C."/>
            <person name="Aramini V."/>
            <person name="Copetti D."/>
            <person name="Gonzalez S."/>
            <person name="Horner D.S."/>
            <person name="Falchi R."/>
            <person name="Lucas S."/>
            <person name="Mica E."/>
            <person name="Maldonado J."/>
            <person name="Lazzari B."/>
            <person name="Bielenberg D."/>
            <person name="Pirona R."/>
            <person name="Miculan M."/>
            <person name="Barakat A."/>
            <person name="Testolin R."/>
            <person name="Stella A."/>
            <person name="Tartarini S."/>
            <person name="Tonutti P."/>
            <person name="Arus P."/>
            <person name="Orellana A."/>
            <person name="Wells C."/>
            <person name="Main D."/>
            <person name="Vizzotto G."/>
            <person name="Silva H."/>
            <person name="Salamini F."/>
            <person name="Schmutz J."/>
            <person name="Morgante M."/>
            <person name="Rokhsar D.S."/>
        </authorList>
    </citation>
    <scope>NUCLEOTIDE SEQUENCE [LARGE SCALE GENOMIC DNA]</scope>
    <source>
        <strain evidence="4">cv. Nemared</strain>
    </source>
</reference>
<proteinExistence type="predicted"/>
<feature type="compositionally biased region" description="Polar residues" evidence="1">
    <location>
        <begin position="86"/>
        <end position="104"/>
    </location>
</feature>
<evidence type="ECO:0000256" key="2">
    <source>
        <dbReference type="SAM" id="Phobius"/>
    </source>
</evidence>
<keyword evidence="2" id="KW-0812">Transmembrane</keyword>
<feature type="region of interest" description="Disordered" evidence="1">
    <location>
        <begin position="86"/>
        <end position="113"/>
    </location>
</feature>
<evidence type="ECO:0000313" key="3">
    <source>
        <dbReference type="EMBL" id="ONI25120.1"/>
    </source>
</evidence>
<evidence type="ECO:0000256" key="1">
    <source>
        <dbReference type="SAM" id="MobiDB-lite"/>
    </source>
</evidence>
<keyword evidence="4" id="KW-1185">Reference proteome</keyword>
<keyword evidence="2" id="KW-0472">Membrane</keyword>
<keyword evidence="2" id="KW-1133">Transmembrane helix</keyword>
<feature type="transmembrane region" description="Helical" evidence="2">
    <location>
        <begin position="20"/>
        <end position="38"/>
    </location>
</feature>